<accession>A0AAW2RA39</accession>
<organism evidence="2">
    <name type="scientific">Sesamum calycinum</name>
    <dbReference type="NCBI Taxonomy" id="2727403"/>
    <lineage>
        <taxon>Eukaryota</taxon>
        <taxon>Viridiplantae</taxon>
        <taxon>Streptophyta</taxon>
        <taxon>Embryophyta</taxon>
        <taxon>Tracheophyta</taxon>
        <taxon>Spermatophyta</taxon>
        <taxon>Magnoliopsida</taxon>
        <taxon>eudicotyledons</taxon>
        <taxon>Gunneridae</taxon>
        <taxon>Pentapetalae</taxon>
        <taxon>asterids</taxon>
        <taxon>lamiids</taxon>
        <taxon>Lamiales</taxon>
        <taxon>Pedaliaceae</taxon>
        <taxon>Sesamum</taxon>
    </lineage>
</organism>
<reference evidence="2" key="1">
    <citation type="submission" date="2020-06" db="EMBL/GenBank/DDBJ databases">
        <authorList>
            <person name="Li T."/>
            <person name="Hu X."/>
            <person name="Zhang T."/>
            <person name="Song X."/>
            <person name="Zhang H."/>
            <person name="Dai N."/>
            <person name="Sheng W."/>
            <person name="Hou X."/>
            <person name="Wei L."/>
        </authorList>
    </citation>
    <scope>NUCLEOTIDE SEQUENCE</scope>
    <source>
        <strain evidence="2">KEN8</strain>
        <tissue evidence="2">Leaf</tissue>
    </source>
</reference>
<feature type="compositionally biased region" description="Low complexity" evidence="1">
    <location>
        <begin position="32"/>
        <end position="54"/>
    </location>
</feature>
<sequence>MAMNYDNWRRLVGAVLRREGDREIALADSRDPSISSSRTSSASASASVPSTSDLLSSSTSYISRLDQTPNVTRLPMDYTDLKLDHHQWKTMLPPDKHEAVWRSASLSFFLDPGTGKNCFTLGVGKLVFLPERWEVKSHPKSRFAEVAVPRYSWGLDVRGRINTRMLSPETLYEAYLVFELADKGTKMEYFVRARVRNFFRGRELDIYRPGRQEKMVSFQPSRGRDDGWMEIQLGCFYVDHGLKGEVEARILDINYRTDIIVEGIEFRPMRAKKRTKAKGILSNFWISST</sequence>
<comment type="caution">
    <text evidence="2">The sequence shown here is derived from an EMBL/GenBank/DDBJ whole genome shotgun (WGS) entry which is preliminary data.</text>
</comment>
<reference evidence="2" key="2">
    <citation type="journal article" date="2024" name="Plant">
        <title>Genomic evolution and insights into agronomic trait innovations of Sesamum species.</title>
        <authorList>
            <person name="Miao H."/>
            <person name="Wang L."/>
            <person name="Qu L."/>
            <person name="Liu H."/>
            <person name="Sun Y."/>
            <person name="Le M."/>
            <person name="Wang Q."/>
            <person name="Wei S."/>
            <person name="Zheng Y."/>
            <person name="Lin W."/>
            <person name="Duan Y."/>
            <person name="Cao H."/>
            <person name="Xiong S."/>
            <person name="Wang X."/>
            <person name="Wei L."/>
            <person name="Li C."/>
            <person name="Ma Q."/>
            <person name="Ju M."/>
            <person name="Zhao R."/>
            <person name="Li G."/>
            <person name="Mu C."/>
            <person name="Tian Q."/>
            <person name="Mei H."/>
            <person name="Zhang T."/>
            <person name="Gao T."/>
            <person name="Zhang H."/>
        </authorList>
    </citation>
    <scope>NUCLEOTIDE SEQUENCE</scope>
    <source>
        <strain evidence="2">KEN8</strain>
    </source>
</reference>
<name>A0AAW2RA39_9LAMI</name>
<dbReference type="Pfam" id="PF14299">
    <property type="entry name" value="PP2"/>
    <property type="match status" value="1"/>
</dbReference>
<dbReference type="AlphaFoldDB" id="A0AAW2RA39"/>
<protein>
    <submittedName>
        <fullName evidence="2">F-box protein PP2-B5</fullName>
    </submittedName>
</protein>
<dbReference type="InterPro" id="IPR025886">
    <property type="entry name" value="PP2-like"/>
</dbReference>
<dbReference type="EMBL" id="JACGWM010000004">
    <property type="protein sequence ID" value="KAL0376930.1"/>
    <property type="molecule type" value="Genomic_DNA"/>
</dbReference>
<dbReference type="PANTHER" id="PTHR32278">
    <property type="entry name" value="F-BOX DOMAIN-CONTAINING PROTEIN"/>
    <property type="match status" value="1"/>
</dbReference>
<evidence type="ECO:0000256" key="1">
    <source>
        <dbReference type="SAM" id="MobiDB-lite"/>
    </source>
</evidence>
<dbReference type="PANTHER" id="PTHR32278:SF116">
    <property type="entry name" value="F-BOX PROTEIN PP2-B10-LIKE"/>
    <property type="match status" value="1"/>
</dbReference>
<proteinExistence type="predicted"/>
<feature type="region of interest" description="Disordered" evidence="1">
    <location>
        <begin position="29"/>
        <end position="54"/>
    </location>
</feature>
<gene>
    <name evidence="2" type="ORF">Scaly_0810600</name>
</gene>
<evidence type="ECO:0000313" key="2">
    <source>
        <dbReference type="EMBL" id="KAL0376930.1"/>
    </source>
</evidence>